<evidence type="ECO:0000313" key="2">
    <source>
        <dbReference type="Proteomes" id="UP000006100"/>
    </source>
</evidence>
<dbReference type="EMBL" id="CP003843">
    <property type="protein sequence ID" value="AFS82959.1"/>
    <property type="molecule type" value="Genomic_DNA"/>
</dbReference>
<sequence>MDGPLWDDSVKKELDDSINKNPNKKQVTIKENTIQIENFKFTALKKIGITVPFFKKECTLIFEAQFGTLLAHVHVTIKSENYVDVFTELTSWKNRVFPNDS</sequence>
<reference evidence="1 2" key="1">
    <citation type="journal article" date="2012" name="J. Bacteriol.">
        <title>Draft Genome Sequence of an Ammonia-Oxidizing Archaeon, "Candidatus Nitrosopumilus sediminis" AR2, from Svalbard in the Arctic Circle.</title>
        <authorList>
            <person name="Park S.J."/>
            <person name="Kim J.G."/>
            <person name="Jung M.Y."/>
            <person name="Kim S.J."/>
            <person name="Cha I.T."/>
            <person name="Ghai R."/>
            <person name="Martin-Cuadrado A.B."/>
            <person name="Rodriguez-Valera F."/>
            <person name="Rhee S.K."/>
        </authorList>
    </citation>
    <scope>NUCLEOTIDE SEQUENCE [LARGE SCALE GENOMIC DNA]</scope>
    <source>
        <strain evidence="1 2">AR2</strain>
    </source>
</reference>
<dbReference type="AlphaFoldDB" id="K0BBY4"/>
<dbReference type="HOGENOM" id="CLU_2140092_0_0_2"/>
<dbReference type="OrthoDB" id="4990at2157"/>
<organism evidence="1 2">
    <name type="scientific">Candidatus Nitrosopumilus sediminis</name>
    <dbReference type="NCBI Taxonomy" id="1229909"/>
    <lineage>
        <taxon>Archaea</taxon>
        <taxon>Nitrososphaerota</taxon>
        <taxon>Nitrososphaeria</taxon>
        <taxon>Nitrosopumilales</taxon>
        <taxon>Nitrosopumilaceae</taxon>
        <taxon>Nitrosopumilus</taxon>
    </lineage>
</organism>
<keyword evidence="2" id="KW-1185">Reference proteome</keyword>
<dbReference type="RefSeq" id="WP_014965330.1">
    <property type="nucleotide sequence ID" value="NC_018656.1"/>
</dbReference>
<accession>K0BBY4</accession>
<protein>
    <submittedName>
        <fullName evidence="1">Uncharacterized protein</fullName>
    </submittedName>
</protein>
<name>K0BBY4_9ARCH</name>
<dbReference type="KEGG" id="nir:NSED_05785"/>
<dbReference type="GeneID" id="13696952"/>
<proteinExistence type="predicted"/>
<dbReference type="eggNOG" id="arCOG10569">
    <property type="taxonomic scope" value="Archaea"/>
</dbReference>
<gene>
    <name evidence="1" type="ORF">NSED_05785</name>
</gene>
<evidence type="ECO:0000313" key="1">
    <source>
        <dbReference type="EMBL" id="AFS82959.1"/>
    </source>
</evidence>
<dbReference type="PATRIC" id="fig|1229909.8.peg.1268"/>
<dbReference type="Proteomes" id="UP000006100">
    <property type="component" value="Chromosome"/>
</dbReference>